<dbReference type="RefSeq" id="WP_034422007.1">
    <property type="nucleotide sequence ID" value="NZ_CP045798.1"/>
</dbReference>
<dbReference type="InterPro" id="IPR018191">
    <property type="entry name" value="4-OT"/>
</dbReference>
<evidence type="ECO:0000256" key="1">
    <source>
        <dbReference type="ARBA" id="ARBA00006723"/>
    </source>
</evidence>
<dbReference type="Pfam" id="PF01361">
    <property type="entry name" value="Tautomerase"/>
    <property type="match status" value="1"/>
</dbReference>
<dbReference type="NCBIfam" id="TIGR00013">
    <property type="entry name" value="taut"/>
    <property type="match status" value="1"/>
</dbReference>
<organism evidence="6 7">
    <name type="scientific">Thermanaerosceptrum fracticalcis</name>
    <dbReference type="NCBI Taxonomy" id="1712410"/>
    <lineage>
        <taxon>Bacteria</taxon>
        <taxon>Bacillati</taxon>
        <taxon>Bacillota</taxon>
        <taxon>Clostridia</taxon>
        <taxon>Eubacteriales</taxon>
        <taxon>Peptococcaceae</taxon>
        <taxon>Thermanaerosceptrum</taxon>
    </lineage>
</organism>
<dbReference type="PANTHER" id="PTHR35530:SF1">
    <property type="entry name" value="2-HYDROXYMUCONATE TAUTOMERASE"/>
    <property type="match status" value="1"/>
</dbReference>
<feature type="domain" description="4-oxalocrotonate tautomerase-like" evidence="5">
    <location>
        <begin position="2"/>
        <end position="56"/>
    </location>
</feature>
<dbReference type="Proteomes" id="UP000515847">
    <property type="component" value="Chromosome"/>
</dbReference>
<evidence type="ECO:0000256" key="2">
    <source>
        <dbReference type="ARBA" id="ARBA00023235"/>
    </source>
</evidence>
<proteinExistence type="inferred from homology"/>
<keyword evidence="2 4" id="KW-0413">Isomerase</keyword>
<dbReference type="PANTHER" id="PTHR35530">
    <property type="entry name" value="TAUTOMERASE-RELATED"/>
    <property type="match status" value="1"/>
</dbReference>
<dbReference type="SUPFAM" id="SSF55331">
    <property type="entry name" value="Tautomerase/MIF"/>
    <property type="match status" value="1"/>
</dbReference>
<dbReference type="EMBL" id="CP045798">
    <property type="protein sequence ID" value="QNB46331.1"/>
    <property type="molecule type" value="Genomic_DNA"/>
</dbReference>
<dbReference type="AlphaFoldDB" id="A0A7G6E2M7"/>
<protein>
    <recommendedName>
        <fullName evidence="4">Tautomerase</fullName>
        <ecNumber evidence="4">5.3.2.-</ecNumber>
    </recommendedName>
</protein>
<name>A0A7G6E2M7_THEFR</name>
<dbReference type="EC" id="5.3.2.-" evidence="4"/>
<accession>A0A7G6E2M7</accession>
<evidence type="ECO:0000256" key="3">
    <source>
        <dbReference type="PIRSR" id="PIRSR618191-1"/>
    </source>
</evidence>
<dbReference type="GO" id="GO:0016853">
    <property type="term" value="F:isomerase activity"/>
    <property type="evidence" value="ECO:0007669"/>
    <property type="project" value="UniProtKB-UniRule"/>
</dbReference>
<gene>
    <name evidence="6" type="ORF">BR63_08395</name>
</gene>
<dbReference type="Gene3D" id="3.30.429.10">
    <property type="entry name" value="Macrophage Migration Inhibitory Factor"/>
    <property type="match status" value="1"/>
</dbReference>
<dbReference type="KEGG" id="tfr:BR63_08395"/>
<dbReference type="InterPro" id="IPR014347">
    <property type="entry name" value="Tautomerase/MIF_sf"/>
</dbReference>
<dbReference type="NCBIfam" id="NF002571">
    <property type="entry name" value="PRK02220.1"/>
    <property type="match status" value="1"/>
</dbReference>
<evidence type="ECO:0000313" key="7">
    <source>
        <dbReference type="Proteomes" id="UP000515847"/>
    </source>
</evidence>
<comment type="similarity">
    <text evidence="1 4">Belongs to the 4-oxalocrotonate tautomerase family.</text>
</comment>
<sequence length="62" mass="7060">MPVIHVNMLKGKTTEQKKIMVESITEAVVKAINVEPEKVTIFINEFEKEEIGKGGRLYTEIK</sequence>
<keyword evidence="7" id="KW-1185">Reference proteome</keyword>
<feature type="active site" description="Proton acceptor; via imino nitrogen" evidence="3">
    <location>
        <position position="2"/>
    </location>
</feature>
<evidence type="ECO:0000313" key="6">
    <source>
        <dbReference type="EMBL" id="QNB46331.1"/>
    </source>
</evidence>
<evidence type="ECO:0000256" key="4">
    <source>
        <dbReference type="RuleBase" id="RU362032"/>
    </source>
</evidence>
<dbReference type="InterPro" id="IPR004370">
    <property type="entry name" value="4-OT-like_dom"/>
</dbReference>
<dbReference type="OrthoDB" id="5405937at2"/>
<reference evidence="6 7" key="1">
    <citation type="journal article" date="2019" name="Front. Microbiol.">
        <title>Thermoanaerosceptrum fracticalcis gen. nov. sp. nov., a Novel Fumarate-Fermenting Microorganism From a Deep Fractured Carbonate Aquifer of the US Great Basin.</title>
        <authorList>
            <person name="Hamilton-Brehm S.D."/>
            <person name="Stewart L.E."/>
            <person name="Zavarin M."/>
            <person name="Caldwell M."/>
            <person name="Lawson P.A."/>
            <person name="Onstott T.C."/>
            <person name="Grzymski J."/>
            <person name="Neveux I."/>
            <person name="Lollar B.S."/>
            <person name="Russell C.E."/>
            <person name="Moser D.P."/>
        </authorList>
    </citation>
    <scope>NUCLEOTIDE SEQUENCE [LARGE SCALE GENOMIC DNA]</scope>
    <source>
        <strain evidence="6 7">DRI-13</strain>
    </source>
</reference>
<evidence type="ECO:0000259" key="5">
    <source>
        <dbReference type="Pfam" id="PF01361"/>
    </source>
</evidence>